<dbReference type="Proteomes" id="UP000198323">
    <property type="component" value="Unassembled WGS sequence"/>
</dbReference>
<dbReference type="GO" id="GO:0030658">
    <property type="term" value="C:transport vesicle membrane"/>
    <property type="evidence" value="ECO:0007669"/>
    <property type="project" value="UniProtKB-SubCell"/>
</dbReference>
<dbReference type="InterPro" id="IPR035910">
    <property type="entry name" value="RyR/IP3R_RIH_dom_sf"/>
</dbReference>
<dbReference type="PANTHER" id="PTHR45816">
    <property type="entry name" value="MIR DOMAIN-CONTAINING PROTEIN"/>
    <property type="match status" value="1"/>
</dbReference>
<comment type="function">
    <text evidence="3">Receptor for inositol 1,4,5-trisphosphate, a second messenger that mediates the release of intracellular calcium.</text>
</comment>
<keyword evidence="3" id="KW-0107">Calcium channel</keyword>
<dbReference type="PRINTS" id="PR00779">
    <property type="entry name" value="INSP3RECEPTR"/>
</dbReference>
<protein>
    <recommendedName>
        <fullName evidence="3">Inositol 1,4,5-trisphosphate receptor</fullName>
    </recommendedName>
</protein>
<dbReference type="EMBL" id="MCFN01000249">
    <property type="protein sequence ID" value="OXB61845.1"/>
    <property type="molecule type" value="Genomic_DNA"/>
</dbReference>
<organism evidence="6 7">
    <name type="scientific">Callipepla squamata</name>
    <name type="common">Scaled quail</name>
    <dbReference type="NCBI Taxonomy" id="9009"/>
    <lineage>
        <taxon>Eukaryota</taxon>
        <taxon>Metazoa</taxon>
        <taxon>Chordata</taxon>
        <taxon>Craniata</taxon>
        <taxon>Vertebrata</taxon>
        <taxon>Euteleostomi</taxon>
        <taxon>Archelosauria</taxon>
        <taxon>Archosauria</taxon>
        <taxon>Dinosauria</taxon>
        <taxon>Saurischia</taxon>
        <taxon>Theropoda</taxon>
        <taxon>Coelurosauria</taxon>
        <taxon>Aves</taxon>
        <taxon>Neognathae</taxon>
        <taxon>Galloanserae</taxon>
        <taxon>Galliformes</taxon>
        <taxon>Odontophoridae</taxon>
        <taxon>Callipepla</taxon>
    </lineage>
</organism>
<dbReference type="Pfam" id="PF01365">
    <property type="entry name" value="RYDR_ITPR"/>
    <property type="match status" value="2"/>
</dbReference>
<keyword evidence="7" id="KW-1185">Reference proteome</keyword>
<dbReference type="GO" id="GO:0005220">
    <property type="term" value="F:inositol 1,4,5-trisphosphate-gated calcium channel activity"/>
    <property type="evidence" value="ECO:0007669"/>
    <property type="project" value="UniProtKB-UniRule"/>
</dbReference>
<evidence type="ECO:0000256" key="1">
    <source>
        <dbReference type="ARBA" id="ARBA00004638"/>
    </source>
</evidence>
<keyword evidence="3" id="KW-0813">Transport</keyword>
<dbReference type="InterPro" id="IPR000699">
    <property type="entry name" value="RIH_dom"/>
</dbReference>
<dbReference type="PANTHER" id="PTHR45816:SF2">
    <property type="entry name" value="INOSITOL 1,4,5-TRISPHOSPHATE RECEPTOR"/>
    <property type="match status" value="1"/>
</dbReference>
<evidence type="ECO:0000256" key="3">
    <source>
        <dbReference type="RuleBase" id="RU368044"/>
    </source>
</evidence>
<keyword evidence="3" id="KW-1071">Ligand-gated ion channel</keyword>
<dbReference type="GO" id="GO:0070679">
    <property type="term" value="F:inositol 1,4,5 trisphosphate binding"/>
    <property type="evidence" value="ECO:0007669"/>
    <property type="project" value="UniProtKB-UniRule"/>
</dbReference>
<feature type="domain" description="RIH" evidence="5">
    <location>
        <begin position="629"/>
        <end position="768"/>
    </location>
</feature>
<comment type="domain">
    <text evidence="3">The ITPR1 structure has a large solenoid CY assembly built around the central helical bundle made of the C-terminal domains from four ITPR1 subunits. The solenoid scaffold includes domains responsible for binding of ligands and regulatory proteins and is connected via an allosteric nexus at the cytosolic-membrane interface to the transmembrane channel assembly. Six transmembrane helices from each subunit form the central ion-conduction pore.</text>
</comment>
<dbReference type="InterPro" id="IPR015925">
    <property type="entry name" value="Ryanodine_IP3_receptor"/>
</dbReference>
<evidence type="ECO:0000256" key="2">
    <source>
        <dbReference type="ARBA" id="ARBA00023329"/>
    </source>
</evidence>
<accession>A0A226N2M1</accession>
<evidence type="ECO:0000256" key="4">
    <source>
        <dbReference type="SAM" id="MobiDB-lite"/>
    </source>
</evidence>
<dbReference type="GO" id="GO:0005789">
    <property type="term" value="C:endoplasmic reticulum membrane"/>
    <property type="evidence" value="ECO:0007669"/>
    <property type="project" value="UniProtKB-SubCell"/>
</dbReference>
<comment type="caution">
    <text evidence="6">The sequence shown here is derived from an EMBL/GenBank/DDBJ whole genome shotgun (WGS) entry which is preliminary data.</text>
</comment>
<keyword evidence="3" id="KW-0109">Calcium transport</keyword>
<keyword evidence="3" id="KW-0472">Membrane</keyword>
<feature type="domain" description="RIH" evidence="5">
    <location>
        <begin position="13"/>
        <end position="112"/>
    </location>
</feature>
<keyword evidence="3" id="KW-0256">Endoplasmic reticulum</keyword>
<keyword evidence="2" id="KW-0968">Cytoplasmic vesicle</keyword>
<gene>
    <name evidence="6" type="ORF">ASZ78_000999</name>
</gene>
<dbReference type="GO" id="GO:0051209">
    <property type="term" value="P:release of sequestered calcium ion into cytosol"/>
    <property type="evidence" value="ECO:0007669"/>
    <property type="project" value="UniProtKB-UniRule"/>
</dbReference>
<dbReference type="OrthoDB" id="76898at2759"/>
<name>A0A226N2M1_CALSU</name>
<evidence type="ECO:0000259" key="5">
    <source>
        <dbReference type="Pfam" id="PF01365"/>
    </source>
</evidence>
<comment type="subunit">
    <text evidence="3">Homotetramer.</text>
</comment>
<comment type="subcellular location">
    <subcellularLocation>
        <location evidence="1">Cytoplasmic vesicle</location>
        <location evidence="1">Secretory vesicle membrane</location>
        <topology evidence="1">Multi-pass membrane protein</topology>
    </subcellularLocation>
    <subcellularLocation>
        <location evidence="3">Endoplasmic reticulum membrane</location>
        <topology evidence="3">Multi-pass membrane protein</topology>
    </subcellularLocation>
</comment>
<evidence type="ECO:0000313" key="7">
    <source>
        <dbReference type="Proteomes" id="UP000198323"/>
    </source>
</evidence>
<keyword evidence="3" id="KW-0406">Ion transport</keyword>
<dbReference type="STRING" id="9009.A0A226N2M1"/>
<reference evidence="6 7" key="1">
    <citation type="submission" date="2016-07" db="EMBL/GenBank/DDBJ databases">
        <title>Disparate Historic Effective Population Sizes Predicted by Modern Levels of Genome Diversity for the Scaled Quail (Callipepla squamata) and the Northern Bobwhite (Colinus virginianus): Inferences from First and Second Generation Draft Genome Assemblies for Sympatric New World Quail.</title>
        <authorList>
            <person name="Oldeschulte D.L."/>
            <person name="Halley Y.A."/>
            <person name="Bhattarai E.K."/>
            <person name="Brashear W.A."/>
            <person name="Hill J."/>
            <person name="Metz R.P."/>
            <person name="Johnson C.D."/>
            <person name="Rollins D."/>
            <person name="Peterson M.J."/>
            <person name="Bickhart D.M."/>
            <person name="Decker J.E."/>
            <person name="Seabury C.M."/>
        </authorList>
    </citation>
    <scope>NUCLEOTIDE SEQUENCE [LARGE SCALE GENOMIC DNA]</scope>
    <source>
        <strain evidence="6 7">Texas</strain>
        <tissue evidence="6">Leg muscle</tissue>
    </source>
</reference>
<keyword evidence="3" id="KW-0675">Receptor</keyword>
<keyword evidence="3" id="KW-0407">Ion channel</keyword>
<feature type="compositionally biased region" description="Basic and acidic residues" evidence="4">
    <location>
        <begin position="507"/>
        <end position="522"/>
    </location>
</feature>
<comment type="similarity">
    <text evidence="3">Belongs to the InsP3 receptor family.</text>
</comment>
<evidence type="ECO:0000313" key="6">
    <source>
        <dbReference type="EMBL" id="OXB61845.1"/>
    </source>
</evidence>
<dbReference type="SUPFAM" id="SSF100909">
    <property type="entry name" value="IP3 receptor type 1 binding core, domain 2"/>
    <property type="match status" value="3"/>
</dbReference>
<keyword evidence="3" id="KW-0106">Calcium</keyword>
<dbReference type="AlphaFoldDB" id="A0A226N2M1"/>
<dbReference type="Gene3D" id="1.25.10.30">
    <property type="entry name" value="IP3 receptor type 1 binding core, RIH domain"/>
    <property type="match status" value="1"/>
</dbReference>
<proteinExistence type="inferred from homology"/>
<sequence length="1136" mass="131128">MNYITFLFPFGSKEYIAKQFGFMQKQIGYDVLAEDTITALLHNNRKLLEKHITAAEIDTFVSLVRKNREPRFLDYLSDLCVSMNKSIPVTQELICKAVLNPANADILIETKLVLSRFEFEEVSSGENALEVGEDEEEVWLFWRDSNKEIRSKSIRELAQDAKEGQKEDRDVLSYYRYQLNLFARMCLDRQYLAINEISGQLDVDLILRCMSDENLPYDLRASFCRLMLHMHVDRDPQEQVTPVKYARLWSEIPSEIAIDDYDSSGTSKDEIKERFAQTMEFVEEYLRDVVCQRFPFSDKEKNKLTFEVVNLARNLIYFGFYNFCDLLRLTKILLAILDCVHITTIFPITKMTKGEESKGSNVMRSIHGVGELMTQVVLRGGGFLPMTPLAAAPEGNVKQTEPEKEDILVMDTKLKIIEILQVLALQTNGHLILSLSIRALDFEHIEEQAEGIFGGRKVQLLVTSQDVDNYKQIKQDLDQLRSIVEKSELWVYKGQGPDETMDGVPGENEHKKKEEGHSKSQKPESTSSYNYRVVKEILLRLSKLCVQESASVRKSRKQQQRLLRNMGAHAVVLELLQIPYEKLLITDSYPQEGHSKSQKPESTSSYNYRVVKEILLRLSKLCVQESASVRKSRKQQQRLLRNMGAHAVVLELLQIPYEKAEDTRMQEIMKLAHEFLQNFCAGNQQNQALLHKHINLFLNPGILEAVTMQHIFMNNFQLCSEINERVVQHFVHCIETHGRNVQYIKFLQTIVKAEGKFIKKCQDMVMAEVRAAEICKLVNAGEDVLVFYNDRASFQTLVQMMRSERDRMDENSPLMYHIHLVELLAVCTEGKNVYTEIKCNSLLPLDDIVRVVTHEDCIPEVKIAYINFLNHCYVDTEVEMKEIYTSNHMWKLFENFLVDICRACNNTSDRKHADSILEKYVTEIVMSIVTTFFSSPFSDQSTTLQTRQPVFVQLLQGVFRVYHCNWLMPSQKASVESCIRVLSDVAKSRAIAIPVDLDSQVNNLFLKSHNIVQKTAMNWRMTARNAARRDSVLAASRDYRNIIERLQDIVSALEDRLRPLVQAELSVLVDVLHRPELLFPENTDARRKCESGGFICKLIKHTKQLLEENEEKLCIKVLQTLREMMTKDRGYGEKVT</sequence>
<feature type="region of interest" description="Disordered" evidence="4">
    <location>
        <begin position="494"/>
        <end position="527"/>
    </location>
</feature>
<dbReference type="InterPro" id="IPR000493">
    <property type="entry name" value="InsP3_rcpt"/>
</dbReference>